<evidence type="ECO:0000259" key="1">
    <source>
        <dbReference type="Pfam" id="PF02889"/>
    </source>
</evidence>
<evidence type="ECO:0000313" key="3">
    <source>
        <dbReference type="Proteomes" id="UP000699462"/>
    </source>
</evidence>
<gene>
    <name evidence="2" type="ORF">P879_10746</name>
</gene>
<dbReference type="OrthoDB" id="5575at2759"/>
<dbReference type="Proteomes" id="UP000699462">
    <property type="component" value="Unassembled WGS sequence"/>
</dbReference>
<protein>
    <recommendedName>
        <fullName evidence="1">SEC63 domain-containing protein</fullName>
    </recommendedName>
</protein>
<organism evidence="2 3">
    <name type="scientific">Paragonimus westermani</name>
    <dbReference type="NCBI Taxonomy" id="34504"/>
    <lineage>
        <taxon>Eukaryota</taxon>
        <taxon>Metazoa</taxon>
        <taxon>Spiralia</taxon>
        <taxon>Lophotrochozoa</taxon>
        <taxon>Platyhelminthes</taxon>
        <taxon>Trematoda</taxon>
        <taxon>Digenea</taxon>
        <taxon>Plagiorchiida</taxon>
        <taxon>Troglotremata</taxon>
        <taxon>Troglotrematidae</taxon>
        <taxon>Paragonimus</taxon>
    </lineage>
</organism>
<dbReference type="EMBL" id="JTDF01005948">
    <property type="protein sequence ID" value="KAF8565867.1"/>
    <property type="molecule type" value="Genomic_DNA"/>
</dbReference>
<proteinExistence type="predicted"/>
<feature type="domain" description="SEC63" evidence="1">
    <location>
        <begin position="58"/>
        <end position="96"/>
    </location>
</feature>
<evidence type="ECO:0000313" key="2">
    <source>
        <dbReference type="EMBL" id="KAF8565867.1"/>
    </source>
</evidence>
<dbReference type="AlphaFoldDB" id="A0A8T0DGI2"/>
<dbReference type="Pfam" id="PF02889">
    <property type="entry name" value="Sec63"/>
    <property type="match status" value="1"/>
</dbReference>
<reference evidence="2 3" key="1">
    <citation type="submission" date="2019-07" db="EMBL/GenBank/DDBJ databases">
        <title>Annotation for the trematode Paragonimus westermani.</title>
        <authorList>
            <person name="Choi Y.-J."/>
        </authorList>
    </citation>
    <scope>NUCLEOTIDE SEQUENCE [LARGE SCALE GENOMIC DNA]</scope>
    <source>
        <strain evidence="2">180907_Pwestermani</strain>
    </source>
</reference>
<accession>A0A8T0DGI2</accession>
<comment type="caution">
    <text evidence="2">The sequence shown here is derived from an EMBL/GenBank/DDBJ whole genome shotgun (WGS) entry which is preliminary data.</text>
</comment>
<name>A0A8T0DGI2_9TREM</name>
<dbReference type="InterPro" id="IPR004179">
    <property type="entry name" value="Sec63-dom"/>
</dbReference>
<dbReference type="Gene3D" id="1.10.3380.10">
    <property type="entry name" value="Sec63 N-terminal domain-like domain"/>
    <property type="match status" value="1"/>
</dbReference>
<sequence>MFPRLFPHLTSSYCGLENCQPASVSAFLSRVIPDACHQLFQSSCLKSVDPEPDGVIASTTLSRIASYYYLFHKTMRLFADSLKPSLDVHGLLQLLAVRLC</sequence>
<keyword evidence="3" id="KW-1185">Reference proteome</keyword>